<name>A0A1B6HVN3_9HEMI</name>
<sequence length="108" mass="12720">HFLWDQETEHLRQNYIKALERELCTGLENDKKETAERKKVCDMKLKSLRKQQVSQHIEESGNKSKSLWEVINKERAAKTISSNKLDLNIDGKFTENPSKVANHLNYFF</sequence>
<feature type="non-terminal residue" evidence="1">
    <location>
        <position position="1"/>
    </location>
</feature>
<dbReference type="EMBL" id="GECU01028968">
    <property type="protein sequence ID" value="JAS78738.1"/>
    <property type="molecule type" value="Transcribed_RNA"/>
</dbReference>
<gene>
    <name evidence="1" type="ORF">g.57520</name>
</gene>
<proteinExistence type="predicted"/>
<feature type="non-terminal residue" evidence="1">
    <location>
        <position position="108"/>
    </location>
</feature>
<dbReference type="AlphaFoldDB" id="A0A1B6HVN3"/>
<organism evidence="1">
    <name type="scientific">Homalodisca liturata</name>
    <dbReference type="NCBI Taxonomy" id="320908"/>
    <lineage>
        <taxon>Eukaryota</taxon>
        <taxon>Metazoa</taxon>
        <taxon>Ecdysozoa</taxon>
        <taxon>Arthropoda</taxon>
        <taxon>Hexapoda</taxon>
        <taxon>Insecta</taxon>
        <taxon>Pterygota</taxon>
        <taxon>Neoptera</taxon>
        <taxon>Paraneoptera</taxon>
        <taxon>Hemiptera</taxon>
        <taxon>Auchenorrhyncha</taxon>
        <taxon>Membracoidea</taxon>
        <taxon>Cicadellidae</taxon>
        <taxon>Cicadellinae</taxon>
        <taxon>Proconiini</taxon>
        <taxon>Homalodisca</taxon>
    </lineage>
</organism>
<evidence type="ECO:0000313" key="1">
    <source>
        <dbReference type="EMBL" id="JAS78738.1"/>
    </source>
</evidence>
<protein>
    <submittedName>
        <fullName evidence="1">Uncharacterized protein</fullName>
    </submittedName>
</protein>
<accession>A0A1B6HVN3</accession>
<reference evidence="1" key="1">
    <citation type="submission" date="2015-11" db="EMBL/GenBank/DDBJ databases">
        <title>De novo transcriptome assembly of four potential Pierce s Disease insect vectors from Arizona vineyards.</title>
        <authorList>
            <person name="Tassone E.E."/>
        </authorList>
    </citation>
    <scope>NUCLEOTIDE SEQUENCE</scope>
</reference>